<evidence type="ECO:0000256" key="2">
    <source>
        <dbReference type="ARBA" id="ARBA00023136"/>
    </source>
</evidence>
<proteinExistence type="inferred from homology"/>
<dbReference type="InterPro" id="IPR036942">
    <property type="entry name" value="Beta-barrel_TonB_sf"/>
</dbReference>
<dbReference type="Pfam" id="PF07715">
    <property type="entry name" value="Plug"/>
    <property type="match status" value="1"/>
</dbReference>
<comment type="similarity">
    <text evidence="4">Belongs to the TonB-dependent receptor family.</text>
</comment>
<dbReference type="GO" id="GO:0009279">
    <property type="term" value="C:cell outer membrane"/>
    <property type="evidence" value="ECO:0007669"/>
    <property type="project" value="UniProtKB-SubCell"/>
</dbReference>
<evidence type="ECO:0000256" key="4">
    <source>
        <dbReference type="RuleBase" id="RU003357"/>
    </source>
</evidence>
<dbReference type="AlphaFoldDB" id="A0A8J7QAL7"/>
<feature type="domain" description="TonB-dependent receptor-like beta-barrel" evidence="6">
    <location>
        <begin position="457"/>
        <end position="991"/>
    </location>
</feature>
<evidence type="ECO:0000259" key="7">
    <source>
        <dbReference type="Pfam" id="PF07715"/>
    </source>
</evidence>
<keyword evidence="8" id="KW-0675">Receptor</keyword>
<dbReference type="Pfam" id="PF00593">
    <property type="entry name" value="TonB_dep_Rec_b-barrel"/>
    <property type="match status" value="1"/>
</dbReference>
<protein>
    <submittedName>
        <fullName evidence="8">TonB-dependent receptor</fullName>
    </submittedName>
</protein>
<name>A0A8J7QAL7_9BACT</name>
<keyword evidence="2 4" id="KW-0472">Membrane</keyword>
<keyword evidence="3" id="KW-0998">Cell outer membrane</keyword>
<reference evidence="8" key="1">
    <citation type="submission" date="2021-03" db="EMBL/GenBank/DDBJ databases">
        <authorList>
            <person name="Wang G."/>
        </authorList>
    </citation>
    <scope>NUCLEOTIDE SEQUENCE</scope>
    <source>
        <strain evidence="8">KCTC 12899</strain>
    </source>
</reference>
<organism evidence="8 9">
    <name type="scientific">Acanthopleuribacter pedis</name>
    <dbReference type="NCBI Taxonomy" id="442870"/>
    <lineage>
        <taxon>Bacteria</taxon>
        <taxon>Pseudomonadati</taxon>
        <taxon>Acidobacteriota</taxon>
        <taxon>Holophagae</taxon>
        <taxon>Acanthopleuribacterales</taxon>
        <taxon>Acanthopleuribacteraceae</taxon>
        <taxon>Acanthopleuribacter</taxon>
    </lineage>
</organism>
<dbReference type="PANTHER" id="PTHR40980:SF4">
    <property type="entry name" value="TONB-DEPENDENT RECEPTOR-LIKE BETA-BARREL DOMAIN-CONTAINING PROTEIN"/>
    <property type="match status" value="1"/>
</dbReference>
<keyword evidence="4" id="KW-0798">TonB box</keyword>
<feature type="domain" description="TonB-dependent receptor plug" evidence="7">
    <location>
        <begin position="71"/>
        <end position="175"/>
    </location>
</feature>
<gene>
    <name evidence="8" type="ORF">J3U88_25775</name>
</gene>
<sequence length="1024" mass="113593">MNTTHDVVPRFGADVGRLFRLVVLIAIGGFSLALAQTETEREKDTDKEEQVTEELVVRGSRKIVRNQIEIKRDAVTIVDGISADEIDNIPALSIGEALETLTGASSHRENGGATEISIRGLGPFLSATFFNGREATNGSGDRAVNFSQFPSELMSKLAISKTQDAALIEGGVAGVIQLETLKPLNFSERRFQLDLKGNFNPDQQNIRDAEEGDLGARATLSYVDQFELPYGGAFGISLGYQISDTSQPEAEVRGSSPTGSSLWACINDPDVTNEGFHRDSSGDCEDQIDGSNNQGYDTRINPETGQAYSAGSPFAFAPSSRGFRQNDTSEERDSYFGAFQWRPNDAWDINLDLQFSERVQAEQRHDLNFANQRRVTPGVTGPNLVTTANGAVVEWMGTTAIESNSEVYSRTEDYMGGGLNVRHRVNPQLSLTADLSFSETTREELQISLRTQSDNQDIFNQDTPGGYQPLVSWNTHSGIPQFTITNFDVTDHRLFSDEYRVRIDSDVDRTNRIQAARLDMDWMINRGGIHHLQAGVRVSEQDYLNLGGTRFTTGNLDDSSQEERDLIALINQECAIPFPESDFLASQRDGNLVTHIDSETGEVLSGTGNQWATFDTMCVTRMILAAQGTEFAYPAQIRESPSTTDVTEATTAAYAMATYGGVWGERAYRGNFGVRAVNTAVTSRAYRTDYEIITDTGGFLSIQPVADGGFERVSAKHDYTELLPSFNIVVNLSDDHILRGGIYRAMSRPDPGDLGYNRSFQLNGAEDITDPNDLINNVSGSGNPFTDPLMSWNLDTSIEWYANADSLLAASFYFKQFTGGFEQVRFLESFQIDGQPIEAEYTVSQTNDDTSDLYGIELTVTHRFSRLPGVLKGLGTKLSYNYADSDFEFEDSNYGTVTLRNLDGSTTQLTQGIIAPGNVPGFSEHVFSGQLYYQLGEFDTQVLYKYRSEYFQPYTSNGTRLRYVGDVGVWEARASYRLSKSIKINVTGINLFDEPKQTYYYTNDNFGERNVYGPRYFFGLQSKF</sequence>
<dbReference type="InterPro" id="IPR037066">
    <property type="entry name" value="Plug_dom_sf"/>
</dbReference>
<comment type="subcellular location">
    <subcellularLocation>
        <location evidence="1 4">Cell outer membrane</location>
    </subcellularLocation>
</comment>
<dbReference type="EMBL" id="JAFREP010000029">
    <property type="protein sequence ID" value="MBO1321916.1"/>
    <property type="molecule type" value="Genomic_DNA"/>
</dbReference>
<comment type="caution">
    <text evidence="8">The sequence shown here is derived from an EMBL/GenBank/DDBJ whole genome shotgun (WGS) entry which is preliminary data.</text>
</comment>
<evidence type="ECO:0000313" key="9">
    <source>
        <dbReference type="Proteomes" id="UP000664417"/>
    </source>
</evidence>
<evidence type="ECO:0000256" key="5">
    <source>
        <dbReference type="SAM" id="MobiDB-lite"/>
    </source>
</evidence>
<dbReference type="RefSeq" id="WP_207861888.1">
    <property type="nucleotide sequence ID" value="NZ_JAFREP010000029.1"/>
</dbReference>
<keyword evidence="9" id="KW-1185">Reference proteome</keyword>
<accession>A0A8J7QAL7</accession>
<dbReference type="PANTHER" id="PTHR40980">
    <property type="entry name" value="PLUG DOMAIN-CONTAINING PROTEIN"/>
    <property type="match status" value="1"/>
</dbReference>
<dbReference type="InterPro" id="IPR010104">
    <property type="entry name" value="TonB_rcpt_bac"/>
</dbReference>
<evidence type="ECO:0000256" key="1">
    <source>
        <dbReference type="ARBA" id="ARBA00004442"/>
    </source>
</evidence>
<dbReference type="SUPFAM" id="SSF56935">
    <property type="entry name" value="Porins"/>
    <property type="match status" value="1"/>
</dbReference>
<dbReference type="Proteomes" id="UP000664417">
    <property type="component" value="Unassembled WGS sequence"/>
</dbReference>
<feature type="compositionally biased region" description="Polar residues" evidence="5">
    <location>
        <begin position="289"/>
        <end position="299"/>
    </location>
</feature>
<feature type="region of interest" description="Disordered" evidence="5">
    <location>
        <begin position="274"/>
        <end position="299"/>
    </location>
</feature>
<evidence type="ECO:0000259" key="6">
    <source>
        <dbReference type="Pfam" id="PF00593"/>
    </source>
</evidence>
<evidence type="ECO:0000256" key="3">
    <source>
        <dbReference type="ARBA" id="ARBA00023237"/>
    </source>
</evidence>
<evidence type="ECO:0000313" key="8">
    <source>
        <dbReference type="EMBL" id="MBO1321916.1"/>
    </source>
</evidence>
<dbReference type="Gene3D" id="2.40.170.20">
    <property type="entry name" value="TonB-dependent receptor, beta-barrel domain"/>
    <property type="match status" value="1"/>
</dbReference>
<dbReference type="InterPro" id="IPR000531">
    <property type="entry name" value="Beta-barrel_TonB"/>
</dbReference>
<dbReference type="Gene3D" id="2.170.130.10">
    <property type="entry name" value="TonB-dependent receptor, plug domain"/>
    <property type="match status" value="1"/>
</dbReference>
<dbReference type="NCBIfam" id="TIGR01782">
    <property type="entry name" value="TonB-Xanth-Caul"/>
    <property type="match status" value="1"/>
</dbReference>
<dbReference type="InterPro" id="IPR012910">
    <property type="entry name" value="Plug_dom"/>
</dbReference>